<dbReference type="PROSITE" id="PS50949">
    <property type="entry name" value="HTH_GNTR"/>
    <property type="match status" value="1"/>
</dbReference>
<organism evidence="5 6">
    <name type="scientific">Nakamurella leprariae</name>
    <dbReference type="NCBI Taxonomy" id="2803911"/>
    <lineage>
        <taxon>Bacteria</taxon>
        <taxon>Bacillati</taxon>
        <taxon>Actinomycetota</taxon>
        <taxon>Actinomycetes</taxon>
        <taxon>Nakamurellales</taxon>
        <taxon>Nakamurellaceae</taxon>
        <taxon>Nakamurella</taxon>
    </lineage>
</organism>
<evidence type="ECO:0000256" key="3">
    <source>
        <dbReference type="ARBA" id="ARBA00023163"/>
    </source>
</evidence>
<dbReference type="GO" id="GO:0003700">
    <property type="term" value="F:DNA-binding transcription factor activity"/>
    <property type="evidence" value="ECO:0007669"/>
    <property type="project" value="InterPro"/>
</dbReference>
<keyword evidence="1" id="KW-0805">Transcription regulation</keyword>
<feature type="domain" description="HTH gntR-type" evidence="4">
    <location>
        <begin position="20"/>
        <end position="88"/>
    </location>
</feature>
<evidence type="ECO:0000256" key="2">
    <source>
        <dbReference type="ARBA" id="ARBA00023125"/>
    </source>
</evidence>
<dbReference type="AlphaFoldDB" id="A0A938YJG2"/>
<keyword evidence="6" id="KW-1185">Reference proteome</keyword>
<dbReference type="Gene3D" id="1.10.10.10">
    <property type="entry name" value="Winged helix-like DNA-binding domain superfamily/Winged helix DNA-binding domain"/>
    <property type="match status" value="1"/>
</dbReference>
<dbReference type="PRINTS" id="PR00035">
    <property type="entry name" value="HTHGNTR"/>
</dbReference>
<keyword evidence="3" id="KW-0804">Transcription</keyword>
<dbReference type="SMART" id="SM00345">
    <property type="entry name" value="HTH_GNTR"/>
    <property type="match status" value="1"/>
</dbReference>
<dbReference type="SUPFAM" id="SSF48008">
    <property type="entry name" value="GntR ligand-binding domain-like"/>
    <property type="match status" value="1"/>
</dbReference>
<dbReference type="PANTHER" id="PTHR43537">
    <property type="entry name" value="TRANSCRIPTIONAL REGULATOR, GNTR FAMILY"/>
    <property type="match status" value="1"/>
</dbReference>
<dbReference type="EMBL" id="JAERWK010000026">
    <property type="protein sequence ID" value="MBM9469402.1"/>
    <property type="molecule type" value="Genomic_DNA"/>
</dbReference>
<evidence type="ECO:0000256" key="1">
    <source>
        <dbReference type="ARBA" id="ARBA00023015"/>
    </source>
</evidence>
<comment type="caution">
    <text evidence="5">The sequence shown here is derived from an EMBL/GenBank/DDBJ whole genome shotgun (WGS) entry which is preliminary data.</text>
</comment>
<proteinExistence type="predicted"/>
<dbReference type="InterPro" id="IPR008920">
    <property type="entry name" value="TF_FadR/GntR_C"/>
</dbReference>
<dbReference type="RefSeq" id="WP_205262365.1">
    <property type="nucleotide sequence ID" value="NZ_JAERWK010000026.1"/>
</dbReference>
<evidence type="ECO:0000259" key="4">
    <source>
        <dbReference type="PROSITE" id="PS50949"/>
    </source>
</evidence>
<dbReference type="CDD" id="cd07377">
    <property type="entry name" value="WHTH_GntR"/>
    <property type="match status" value="1"/>
</dbReference>
<dbReference type="Pfam" id="PF07729">
    <property type="entry name" value="FCD"/>
    <property type="match status" value="1"/>
</dbReference>
<keyword evidence="2" id="KW-0238">DNA-binding</keyword>
<gene>
    <name evidence="5" type="ORF">JL106_19110</name>
</gene>
<dbReference type="InterPro" id="IPR036390">
    <property type="entry name" value="WH_DNA-bd_sf"/>
</dbReference>
<dbReference type="InterPro" id="IPR000524">
    <property type="entry name" value="Tscrpt_reg_HTH_GntR"/>
</dbReference>
<dbReference type="Proteomes" id="UP000663792">
    <property type="component" value="Unassembled WGS sequence"/>
</dbReference>
<dbReference type="GO" id="GO:0003677">
    <property type="term" value="F:DNA binding"/>
    <property type="evidence" value="ECO:0007669"/>
    <property type="project" value="UniProtKB-KW"/>
</dbReference>
<dbReference type="InterPro" id="IPR036388">
    <property type="entry name" value="WH-like_DNA-bd_sf"/>
</dbReference>
<accession>A0A938YJG2</accession>
<dbReference type="Gene3D" id="1.20.120.530">
    <property type="entry name" value="GntR ligand-binding domain-like"/>
    <property type="match status" value="1"/>
</dbReference>
<sequence>MAELAPMTPVGGALTPVERSSVVSVVAQRLLDHLTGGNFAPGTRLPPERQLAEALGVGRSTLREAMAALGVLGLVDVRPGSGSYLTADSSELLSRAIEWSLTLRQPRTRDLIELREFLEVMTAQLAAARADDDDIGALERHVEAMRQAGDDVDAFVAADLAFHFEAARIAGNTVLQDILSSIRSLLQVWFDRTLRVPGTIGATLAEHEAVFDAIRARSPEAAQRRMQELMDAADVRLTATVGSVDESSGPDPDDSD</sequence>
<dbReference type="Pfam" id="PF00392">
    <property type="entry name" value="GntR"/>
    <property type="match status" value="1"/>
</dbReference>
<dbReference type="SMART" id="SM00895">
    <property type="entry name" value="FCD"/>
    <property type="match status" value="1"/>
</dbReference>
<protein>
    <submittedName>
        <fullName evidence="5">FadR family transcriptional regulator</fullName>
    </submittedName>
</protein>
<evidence type="ECO:0000313" key="6">
    <source>
        <dbReference type="Proteomes" id="UP000663792"/>
    </source>
</evidence>
<dbReference type="PANTHER" id="PTHR43537:SF5">
    <property type="entry name" value="UXU OPERON TRANSCRIPTIONAL REGULATOR"/>
    <property type="match status" value="1"/>
</dbReference>
<reference evidence="5" key="1">
    <citation type="submission" date="2021-01" db="EMBL/GenBank/DDBJ databases">
        <title>YIM 132084 draft genome.</title>
        <authorList>
            <person name="An D."/>
        </authorList>
    </citation>
    <scope>NUCLEOTIDE SEQUENCE</scope>
    <source>
        <strain evidence="5">YIM 132084</strain>
    </source>
</reference>
<evidence type="ECO:0000313" key="5">
    <source>
        <dbReference type="EMBL" id="MBM9469402.1"/>
    </source>
</evidence>
<dbReference type="InterPro" id="IPR011711">
    <property type="entry name" value="GntR_C"/>
</dbReference>
<dbReference type="SUPFAM" id="SSF46785">
    <property type="entry name" value="Winged helix' DNA-binding domain"/>
    <property type="match status" value="1"/>
</dbReference>
<name>A0A938YJG2_9ACTN</name>